<gene>
    <name evidence="1" type="ORF">BAMA_23530</name>
</gene>
<dbReference type="OrthoDB" id="2910753at2"/>
<evidence type="ECO:0000313" key="2">
    <source>
        <dbReference type="Proteomes" id="UP000027822"/>
    </source>
</evidence>
<dbReference type="Pfam" id="PF13108">
    <property type="entry name" value="DUF3969"/>
    <property type="match status" value="1"/>
</dbReference>
<dbReference type="AlphaFoldDB" id="A0A073JWF3"/>
<dbReference type="RefSeq" id="WP_034639167.1">
    <property type="nucleotide sequence ID" value="NZ_CBCSJC010000023.1"/>
</dbReference>
<organism evidence="1 2">
    <name type="scientific">Bacillus manliponensis</name>
    <dbReference type="NCBI Taxonomy" id="574376"/>
    <lineage>
        <taxon>Bacteria</taxon>
        <taxon>Bacillati</taxon>
        <taxon>Bacillota</taxon>
        <taxon>Bacilli</taxon>
        <taxon>Bacillales</taxon>
        <taxon>Bacillaceae</taxon>
        <taxon>Bacillus</taxon>
        <taxon>Bacillus cereus group</taxon>
    </lineage>
</organism>
<protein>
    <recommendedName>
        <fullName evidence="3">DUF3969 domain-containing protein</fullName>
    </recommendedName>
</protein>
<sequence length="113" mass="13176">MKLILQMEKLPTVEKTILLFVLSIVESLKLKVVSLDEACRYIFNLEVLELLIDRNIDDQVLEIINLGMGLEDIQAVAAEELEQSIEELKWRCIQVISEYGMYEETENFIEDIR</sequence>
<reference evidence="1 2" key="1">
    <citation type="submission" date="2014-06" db="EMBL/GenBank/DDBJ databases">
        <title>Draft genome sequence of Bacillus manliponensis JCM 15802 (MCCC 1A00708).</title>
        <authorList>
            <person name="Lai Q."/>
            <person name="Liu Y."/>
            <person name="Shao Z."/>
        </authorList>
    </citation>
    <scope>NUCLEOTIDE SEQUENCE [LARGE SCALE GENOMIC DNA]</scope>
    <source>
        <strain evidence="1 2">JCM 15802</strain>
    </source>
</reference>
<dbReference type="InterPro" id="IPR025083">
    <property type="entry name" value="DUF3969"/>
</dbReference>
<dbReference type="EMBL" id="JOTN01000008">
    <property type="protein sequence ID" value="KEK19344.1"/>
    <property type="molecule type" value="Genomic_DNA"/>
</dbReference>
<name>A0A073JWF3_9BACI</name>
<evidence type="ECO:0000313" key="1">
    <source>
        <dbReference type="EMBL" id="KEK19344.1"/>
    </source>
</evidence>
<comment type="caution">
    <text evidence="1">The sequence shown here is derived from an EMBL/GenBank/DDBJ whole genome shotgun (WGS) entry which is preliminary data.</text>
</comment>
<keyword evidence="2" id="KW-1185">Reference proteome</keyword>
<accession>A0A073JWF3</accession>
<dbReference type="Proteomes" id="UP000027822">
    <property type="component" value="Unassembled WGS sequence"/>
</dbReference>
<proteinExistence type="predicted"/>
<evidence type="ECO:0008006" key="3">
    <source>
        <dbReference type="Google" id="ProtNLM"/>
    </source>
</evidence>